<feature type="coiled-coil region" evidence="1">
    <location>
        <begin position="47"/>
        <end position="74"/>
    </location>
</feature>
<feature type="compositionally biased region" description="Polar residues" evidence="2">
    <location>
        <begin position="994"/>
        <end position="1005"/>
    </location>
</feature>
<gene>
    <name evidence="3" type="ORF">B0H16DRAFT_1479701</name>
</gene>
<evidence type="ECO:0000313" key="3">
    <source>
        <dbReference type="EMBL" id="KAJ7712132.1"/>
    </source>
</evidence>
<evidence type="ECO:0000313" key="4">
    <source>
        <dbReference type="Proteomes" id="UP001215598"/>
    </source>
</evidence>
<keyword evidence="4" id="KW-1185">Reference proteome</keyword>
<dbReference type="AlphaFoldDB" id="A0AAD7H4G9"/>
<organism evidence="3 4">
    <name type="scientific">Mycena metata</name>
    <dbReference type="NCBI Taxonomy" id="1033252"/>
    <lineage>
        <taxon>Eukaryota</taxon>
        <taxon>Fungi</taxon>
        <taxon>Dikarya</taxon>
        <taxon>Basidiomycota</taxon>
        <taxon>Agaricomycotina</taxon>
        <taxon>Agaricomycetes</taxon>
        <taxon>Agaricomycetidae</taxon>
        <taxon>Agaricales</taxon>
        <taxon>Marasmiineae</taxon>
        <taxon>Mycenaceae</taxon>
        <taxon>Mycena</taxon>
    </lineage>
</organism>
<dbReference type="Proteomes" id="UP001215598">
    <property type="component" value="Unassembled WGS sequence"/>
</dbReference>
<feature type="compositionally biased region" description="Basic and acidic residues" evidence="2">
    <location>
        <begin position="17"/>
        <end position="26"/>
    </location>
</feature>
<sequence length="1083" mass="122116">MNEDHDMTDARGANPRRNRDDDGERGPKRHAVNGPTRETFDFMLRTNAQGKQRIEELEAQLAAATLRAEDMHNEFLALSLEYQHLEEGQQTQFLDDQAEMAELASTMDSYQQATARMHEGQKLLMAQNESIQKLNREMADRTIENIEMKARLRAPFVPIARQRRGRAANFPVLRNAGTTVKIALDPVPLPGPPASSTENPQDSGPWVKTKITKTWTKPGKKKAVGPEDKAEVTFWNNRLRAAIYDKFEVKKYDDFMSHVPVPAREMKISVVPGENDWRWDFSDGYNESRWNVALRKKIVALVLETQTEEIAASVDPEWLDGQLKKKVQDIRGIWGRLQAKLKADGDLETAAEAAARTAAILEAKLMRKKSNSAKGRKYHDRVLTISLTIEIKIPEGAEDLGAWKRLLDIVNRLGTIGMSSEEEDEADFHGKPTKIFKVKVCAWRAPEIADYMRLVDQQSGLLAAQHKTQGSGKVTRFPIDDVGTSRAPTGLPKCMYSREWLETLGKFDYEDLQVSEEEFACIETASSVKETSKASRCCLLSRRWASLLRYNEQHYRSSMGQERQCCRKTTNIGVQDQESKTKFGSRETTRDDVTTVSPDHCRFVYFCKVSYTRKFLQGVIHPQIVHTCKVLYTRKRTSETTRPAHPVRLSSQCACAALNRRTPETRPNLSSRKMQSSTFNAPAAPEYFHGHLRQGNDIFTVHCGIEKFMRKIPTPAEAPSPIHTSMDGDYRHTTWTSNKMPYLVFLPRSNPFQGSLFERLNVTMQNTSKPSPLVASDVGWSLVPALMIKWTELENALRSVLKAMYAEYPRAPFEGMLSVPFPSQFGYRNPPWCTREAAALVVRHSRDAFLPFMATIAMMFFLLDHHYRDNSWRLRVIKAANVHPQWFADLESSAAGDKSTERVGGIIDLTLTWKYPMDVLLAACVGKLDIPLYLYWGAIDGTPRSPIPTVLRENKFFPDHAEIQYLHSLSGSVSVSSWDRRGEVYVSRRAPDSHTPQPSSLTPTAPTVLPSASAKPPVAPSTNGCVNNALMQSLLKVVLHYFHYVNPPPASGIPHSAFKVMATLAISNKSLQSLGNVFPSFKL</sequence>
<accession>A0AAD7H4G9</accession>
<feature type="region of interest" description="Disordered" evidence="2">
    <location>
        <begin position="1"/>
        <end position="37"/>
    </location>
</feature>
<feature type="region of interest" description="Disordered" evidence="2">
    <location>
        <begin position="988"/>
        <end position="1014"/>
    </location>
</feature>
<name>A0AAD7H4G9_9AGAR</name>
<dbReference type="EMBL" id="JARKIB010000376">
    <property type="protein sequence ID" value="KAJ7712132.1"/>
    <property type="molecule type" value="Genomic_DNA"/>
</dbReference>
<reference evidence="3" key="1">
    <citation type="submission" date="2023-03" db="EMBL/GenBank/DDBJ databases">
        <title>Massive genome expansion in bonnet fungi (Mycena s.s.) driven by repeated elements and novel gene families across ecological guilds.</title>
        <authorList>
            <consortium name="Lawrence Berkeley National Laboratory"/>
            <person name="Harder C.B."/>
            <person name="Miyauchi S."/>
            <person name="Viragh M."/>
            <person name="Kuo A."/>
            <person name="Thoen E."/>
            <person name="Andreopoulos B."/>
            <person name="Lu D."/>
            <person name="Skrede I."/>
            <person name="Drula E."/>
            <person name="Henrissat B."/>
            <person name="Morin E."/>
            <person name="Kohler A."/>
            <person name="Barry K."/>
            <person name="LaButti K."/>
            <person name="Morin E."/>
            <person name="Salamov A."/>
            <person name="Lipzen A."/>
            <person name="Mereny Z."/>
            <person name="Hegedus B."/>
            <person name="Baldrian P."/>
            <person name="Stursova M."/>
            <person name="Weitz H."/>
            <person name="Taylor A."/>
            <person name="Grigoriev I.V."/>
            <person name="Nagy L.G."/>
            <person name="Martin F."/>
            <person name="Kauserud H."/>
        </authorList>
    </citation>
    <scope>NUCLEOTIDE SEQUENCE</scope>
    <source>
        <strain evidence="3">CBHHK182m</strain>
    </source>
</reference>
<evidence type="ECO:0000256" key="1">
    <source>
        <dbReference type="SAM" id="Coils"/>
    </source>
</evidence>
<comment type="caution">
    <text evidence="3">The sequence shown here is derived from an EMBL/GenBank/DDBJ whole genome shotgun (WGS) entry which is preliminary data.</text>
</comment>
<keyword evidence="1" id="KW-0175">Coiled coil</keyword>
<protein>
    <submittedName>
        <fullName evidence="3">Uncharacterized protein</fullName>
    </submittedName>
</protein>
<proteinExistence type="predicted"/>
<evidence type="ECO:0000256" key="2">
    <source>
        <dbReference type="SAM" id="MobiDB-lite"/>
    </source>
</evidence>